<organism evidence="3 4">
    <name type="scientific">Oryza meyeriana var. granulata</name>
    <dbReference type="NCBI Taxonomy" id="110450"/>
    <lineage>
        <taxon>Eukaryota</taxon>
        <taxon>Viridiplantae</taxon>
        <taxon>Streptophyta</taxon>
        <taxon>Embryophyta</taxon>
        <taxon>Tracheophyta</taxon>
        <taxon>Spermatophyta</taxon>
        <taxon>Magnoliopsida</taxon>
        <taxon>Liliopsida</taxon>
        <taxon>Poales</taxon>
        <taxon>Poaceae</taxon>
        <taxon>BOP clade</taxon>
        <taxon>Oryzoideae</taxon>
        <taxon>Oryzeae</taxon>
        <taxon>Oryzinae</taxon>
        <taxon>Oryza</taxon>
        <taxon>Oryza meyeriana</taxon>
    </lineage>
</organism>
<keyword evidence="2" id="KW-0472">Membrane</keyword>
<dbReference type="AlphaFoldDB" id="A0A6G1C158"/>
<comment type="caution">
    <text evidence="3">The sequence shown here is derived from an EMBL/GenBank/DDBJ whole genome shotgun (WGS) entry which is preliminary data.</text>
</comment>
<gene>
    <name evidence="3" type="ORF">E2562_033394</name>
</gene>
<proteinExistence type="predicted"/>
<dbReference type="PANTHER" id="PTHR15486">
    <property type="entry name" value="ANCIENT UBIQUITOUS PROTEIN"/>
    <property type="match status" value="1"/>
</dbReference>
<name>A0A6G1C158_9ORYZ</name>
<dbReference type="GO" id="GO:0016791">
    <property type="term" value="F:phosphatase activity"/>
    <property type="evidence" value="ECO:0007669"/>
    <property type="project" value="TreeGrafter"/>
</dbReference>
<dbReference type="GO" id="GO:0010143">
    <property type="term" value="P:cutin biosynthetic process"/>
    <property type="evidence" value="ECO:0007669"/>
    <property type="project" value="TreeGrafter"/>
</dbReference>
<evidence type="ECO:0000256" key="2">
    <source>
        <dbReference type="ARBA" id="ARBA00023136"/>
    </source>
</evidence>
<evidence type="ECO:0000313" key="3">
    <source>
        <dbReference type="EMBL" id="KAF0893979.1"/>
    </source>
</evidence>
<dbReference type="Proteomes" id="UP000479710">
    <property type="component" value="Unassembled WGS sequence"/>
</dbReference>
<accession>A0A6G1C158</accession>
<dbReference type="PANTHER" id="PTHR15486:SF90">
    <property type="entry name" value="OS01G0329000 PROTEIN"/>
    <property type="match status" value="1"/>
</dbReference>
<protein>
    <submittedName>
        <fullName evidence="3">Uncharacterized protein</fullName>
    </submittedName>
</protein>
<dbReference type="GO" id="GO:0016020">
    <property type="term" value="C:membrane"/>
    <property type="evidence" value="ECO:0007669"/>
    <property type="project" value="UniProtKB-SubCell"/>
</dbReference>
<sequence>MQPRRWLAGVAAPATTATCDAVGASGDNATGGEMRRVRRELPTLRLKVFSLPRNNFSPRARPTPSRAAAFNLFVCNYRSLLDPLYVSAAFSRANLAAATYIISRLSEILAPIRTFHLTRDHAADRAAM</sequence>
<reference evidence="3 4" key="1">
    <citation type="submission" date="2019-11" db="EMBL/GenBank/DDBJ databases">
        <title>Whole genome sequence of Oryza granulata.</title>
        <authorList>
            <person name="Li W."/>
        </authorList>
    </citation>
    <scope>NUCLEOTIDE SEQUENCE [LARGE SCALE GENOMIC DNA]</scope>
    <source>
        <strain evidence="4">cv. Menghai</strain>
        <tissue evidence="3">Leaf</tissue>
    </source>
</reference>
<keyword evidence="4" id="KW-1185">Reference proteome</keyword>
<dbReference type="GO" id="GO:0090447">
    <property type="term" value="F:glycerol-3-phosphate 2-O-acyltransferase activity"/>
    <property type="evidence" value="ECO:0007669"/>
    <property type="project" value="TreeGrafter"/>
</dbReference>
<comment type="subcellular location">
    <subcellularLocation>
        <location evidence="1">Membrane</location>
    </subcellularLocation>
</comment>
<evidence type="ECO:0000256" key="1">
    <source>
        <dbReference type="ARBA" id="ARBA00004370"/>
    </source>
</evidence>
<dbReference type="EMBL" id="SPHZ02000011">
    <property type="protein sequence ID" value="KAF0893979.1"/>
    <property type="molecule type" value="Genomic_DNA"/>
</dbReference>
<evidence type="ECO:0000313" key="4">
    <source>
        <dbReference type="Proteomes" id="UP000479710"/>
    </source>
</evidence>